<accession>A0ACB0YCE9</accession>
<proteinExistence type="predicted"/>
<keyword evidence="2" id="KW-1185">Reference proteome</keyword>
<organism evidence="1 2">
    <name type="scientific">Meloidogyne enterolobii</name>
    <name type="common">Root-knot nematode worm</name>
    <name type="synonym">Meloidogyne mayaguensis</name>
    <dbReference type="NCBI Taxonomy" id="390850"/>
    <lineage>
        <taxon>Eukaryota</taxon>
        <taxon>Metazoa</taxon>
        <taxon>Ecdysozoa</taxon>
        <taxon>Nematoda</taxon>
        <taxon>Chromadorea</taxon>
        <taxon>Rhabditida</taxon>
        <taxon>Tylenchina</taxon>
        <taxon>Tylenchomorpha</taxon>
        <taxon>Tylenchoidea</taxon>
        <taxon>Meloidogynidae</taxon>
        <taxon>Meloidogyninae</taxon>
        <taxon>Meloidogyne</taxon>
    </lineage>
</organism>
<reference evidence="1" key="1">
    <citation type="submission" date="2023-11" db="EMBL/GenBank/DDBJ databases">
        <authorList>
            <person name="Poullet M."/>
        </authorList>
    </citation>
    <scope>NUCLEOTIDE SEQUENCE</scope>
    <source>
        <strain evidence="1">E1834</strain>
    </source>
</reference>
<dbReference type="Proteomes" id="UP001497535">
    <property type="component" value="Unassembled WGS sequence"/>
</dbReference>
<dbReference type="EMBL" id="CAVMJV010000010">
    <property type="protein sequence ID" value="CAK5040909.1"/>
    <property type="molecule type" value="Genomic_DNA"/>
</dbReference>
<evidence type="ECO:0000313" key="1">
    <source>
        <dbReference type="EMBL" id="CAK5040909.1"/>
    </source>
</evidence>
<sequence>MKIRIASRQSFSVTFLLRRAVIISSGIGSKFVGFYTVRLNLLIFRMNTFFYFP</sequence>
<protein>
    <submittedName>
        <fullName evidence="1">Uncharacterized protein</fullName>
    </submittedName>
</protein>
<name>A0ACB0YCE9_MELEN</name>
<comment type="caution">
    <text evidence="1">The sequence shown here is derived from an EMBL/GenBank/DDBJ whole genome shotgun (WGS) entry which is preliminary data.</text>
</comment>
<gene>
    <name evidence="1" type="ORF">MENTE1834_LOCUS10358</name>
</gene>
<evidence type="ECO:0000313" key="2">
    <source>
        <dbReference type="Proteomes" id="UP001497535"/>
    </source>
</evidence>